<feature type="transmembrane region" description="Helical" evidence="6">
    <location>
        <begin position="52"/>
        <end position="73"/>
    </location>
</feature>
<feature type="transmembrane region" description="Helical" evidence="6">
    <location>
        <begin position="117"/>
        <end position="137"/>
    </location>
</feature>
<keyword evidence="2 6" id="KW-0812">Transmembrane</keyword>
<dbReference type="EMBL" id="KE346036">
    <property type="protein sequence ID" value="EXC24856.1"/>
    <property type="molecule type" value="Genomic_DNA"/>
</dbReference>
<dbReference type="InterPro" id="IPR003388">
    <property type="entry name" value="Reticulon"/>
</dbReference>
<dbReference type="InterPro" id="IPR045064">
    <property type="entry name" value="Reticulon-like"/>
</dbReference>
<evidence type="ECO:0000256" key="5">
    <source>
        <dbReference type="ARBA" id="ARBA00023136"/>
    </source>
</evidence>
<organism evidence="8 9">
    <name type="scientific">Morus notabilis</name>
    <dbReference type="NCBI Taxonomy" id="981085"/>
    <lineage>
        <taxon>Eukaryota</taxon>
        <taxon>Viridiplantae</taxon>
        <taxon>Streptophyta</taxon>
        <taxon>Embryophyta</taxon>
        <taxon>Tracheophyta</taxon>
        <taxon>Spermatophyta</taxon>
        <taxon>Magnoliopsida</taxon>
        <taxon>eudicotyledons</taxon>
        <taxon>Gunneridae</taxon>
        <taxon>Pentapetalae</taxon>
        <taxon>rosids</taxon>
        <taxon>fabids</taxon>
        <taxon>Rosales</taxon>
        <taxon>Moraceae</taxon>
        <taxon>Moreae</taxon>
        <taxon>Morus</taxon>
    </lineage>
</organism>
<dbReference type="PANTHER" id="PTHR10994:SF145">
    <property type="entry name" value="RETICULON-LIKE PROTEIN B13"/>
    <property type="match status" value="1"/>
</dbReference>
<evidence type="ECO:0000313" key="9">
    <source>
        <dbReference type="Proteomes" id="UP000030645"/>
    </source>
</evidence>
<dbReference type="Pfam" id="PF02453">
    <property type="entry name" value="Reticulon"/>
    <property type="match status" value="1"/>
</dbReference>
<accession>W9SBQ4</accession>
<keyword evidence="4 6" id="KW-1133">Transmembrane helix</keyword>
<proteinExistence type="predicted"/>
<dbReference type="GO" id="GO:0005789">
    <property type="term" value="C:endoplasmic reticulum membrane"/>
    <property type="evidence" value="ECO:0007669"/>
    <property type="project" value="UniProtKB-SubCell"/>
</dbReference>
<feature type="domain" description="Reticulon" evidence="7">
    <location>
        <begin position="15"/>
        <end position="212"/>
    </location>
</feature>
<dbReference type="PROSITE" id="PS50845">
    <property type="entry name" value="RETICULON"/>
    <property type="match status" value="1"/>
</dbReference>
<evidence type="ECO:0000256" key="4">
    <source>
        <dbReference type="ARBA" id="ARBA00022989"/>
    </source>
</evidence>
<keyword evidence="5 6" id="KW-0472">Membrane</keyword>
<gene>
    <name evidence="8" type="ORF">L484_013222</name>
</gene>
<dbReference type="OrthoDB" id="567788at2759"/>
<dbReference type="KEGG" id="mnt:21396405"/>
<evidence type="ECO:0000313" key="8">
    <source>
        <dbReference type="EMBL" id="EXC24856.1"/>
    </source>
</evidence>
<feature type="transmembrane region" description="Helical" evidence="6">
    <location>
        <begin position="28"/>
        <end position="46"/>
    </location>
</feature>
<dbReference type="GO" id="GO:0009617">
    <property type="term" value="P:response to bacterium"/>
    <property type="evidence" value="ECO:0007669"/>
    <property type="project" value="InterPro"/>
</dbReference>
<dbReference type="Proteomes" id="UP000030645">
    <property type="component" value="Unassembled WGS sequence"/>
</dbReference>
<evidence type="ECO:0000256" key="1">
    <source>
        <dbReference type="ARBA" id="ARBA00004477"/>
    </source>
</evidence>
<dbReference type="PANTHER" id="PTHR10994">
    <property type="entry name" value="RETICULON"/>
    <property type="match status" value="1"/>
</dbReference>
<reference evidence="9" key="1">
    <citation type="submission" date="2013-01" db="EMBL/GenBank/DDBJ databases">
        <title>Draft Genome Sequence of a Mulberry Tree, Morus notabilis C.K. Schneid.</title>
        <authorList>
            <person name="He N."/>
            <person name="Zhao S."/>
        </authorList>
    </citation>
    <scope>NUCLEOTIDE SEQUENCE</scope>
</reference>
<dbReference type="eggNOG" id="KOG1792">
    <property type="taxonomic scope" value="Eukaryota"/>
</dbReference>
<feature type="transmembrane region" description="Helical" evidence="6">
    <location>
        <begin position="143"/>
        <end position="160"/>
    </location>
</feature>
<evidence type="ECO:0000256" key="6">
    <source>
        <dbReference type="RuleBase" id="RU363132"/>
    </source>
</evidence>
<evidence type="ECO:0000256" key="3">
    <source>
        <dbReference type="ARBA" id="ARBA00022824"/>
    </source>
</evidence>
<protein>
    <recommendedName>
        <fullName evidence="6">Reticulon-like protein</fullName>
    </recommendedName>
</protein>
<comment type="subcellular location">
    <subcellularLocation>
        <location evidence="1 6">Endoplasmic reticulum membrane</location>
        <topology evidence="1 6">Multi-pass membrane protein</topology>
    </subcellularLocation>
</comment>
<dbReference type="AlphaFoldDB" id="W9SBQ4"/>
<evidence type="ECO:0000259" key="7">
    <source>
        <dbReference type="PROSITE" id="PS50845"/>
    </source>
</evidence>
<keyword evidence="9" id="KW-1185">Reference proteome</keyword>
<keyword evidence="3 6" id="KW-0256">Endoplasmic reticulum</keyword>
<name>W9SBQ4_9ROSA</name>
<dbReference type="STRING" id="981085.W9SBQ4"/>
<evidence type="ECO:0000256" key="2">
    <source>
        <dbReference type="ARBA" id="ARBA00022692"/>
    </source>
</evidence>
<sequence>MSSTSQSPLPTLDIMRDIFLWRKKKQSLLVLVVSTATCVLLEVYQFNFLTVVSWLAMFIVVSLFLWGNLVRLLGKEPPNLLGLEITEESTIKLAMALRTWTEEGIRWMFRVGAQRDLFSFALTVGGLWLFSQVANYFDLLTLLYTGIIMGMTIPPVYVKYEDKIKRCNERVKKQLKRYYDSFDEKVMKKVKTKVGTTTTTTTTIEEKERKFK</sequence>